<organism evidence="3 4">
    <name type="scientific">Marinomonas ostreistagni</name>
    <dbReference type="NCBI Taxonomy" id="359209"/>
    <lineage>
        <taxon>Bacteria</taxon>
        <taxon>Pseudomonadati</taxon>
        <taxon>Pseudomonadota</taxon>
        <taxon>Gammaproteobacteria</taxon>
        <taxon>Oceanospirillales</taxon>
        <taxon>Oceanospirillaceae</taxon>
        <taxon>Marinomonas</taxon>
    </lineage>
</organism>
<dbReference type="RefSeq" id="WP_199461000.1">
    <property type="nucleotide sequence ID" value="NZ_JAEMUH010000002.1"/>
</dbReference>
<keyword evidence="2" id="KW-1134">Transmembrane beta strand</keyword>
<evidence type="ECO:0000313" key="4">
    <source>
        <dbReference type="Proteomes" id="UP000598488"/>
    </source>
</evidence>
<keyword evidence="2" id="KW-0449">Lipoprotein</keyword>
<evidence type="ECO:0000313" key="3">
    <source>
        <dbReference type="EMBL" id="MBJ7549669.1"/>
    </source>
</evidence>
<dbReference type="EMBL" id="JAEMUH010000002">
    <property type="protein sequence ID" value="MBJ7549669.1"/>
    <property type="molecule type" value="Genomic_DNA"/>
</dbReference>
<dbReference type="NCBIfam" id="TIGR01845">
    <property type="entry name" value="outer_NodT"/>
    <property type="match status" value="1"/>
</dbReference>
<dbReference type="InterPro" id="IPR010131">
    <property type="entry name" value="MdtP/NodT-like"/>
</dbReference>
<keyword evidence="2" id="KW-0564">Palmitate</keyword>
<dbReference type="Proteomes" id="UP000598488">
    <property type="component" value="Unassembled WGS sequence"/>
</dbReference>
<gene>
    <name evidence="3" type="ORF">JHD44_03155</name>
</gene>
<dbReference type="Gene3D" id="2.20.200.10">
    <property type="entry name" value="Outer membrane efflux proteins (OEP)"/>
    <property type="match status" value="1"/>
</dbReference>
<keyword evidence="2" id="KW-0812">Transmembrane</keyword>
<dbReference type="Pfam" id="PF02321">
    <property type="entry name" value="OEP"/>
    <property type="match status" value="2"/>
</dbReference>
<comment type="caution">
    <text evidence="3">The sequence shown here is derived from an EMBL/GenBank/DDBJ whole genome shotgun (WGS) entry which is preliminary data.</text>
</comment>
<accession>A0ABS0Z7S9</accession>
<dbReference type="PROSITE" id="PS51257">
    <property type="entry name" value="PROKAR_LIPOPROTEIN"/>
    <property type="match status" value="1"/>
</dbReference>
<evidence type="ECO:0000256" key="1">
    <source>
        <dbReference type="ARBA" id="ARBA00007613"/>
    </source>
</evidence>
<dbReference type="PANTHER" id="PTHR30203">
    <property type="entry name" value="OUTER MEMBRANE CATION EFFLUX PROTEIN"/>
    <property type="match status" value="1"/>
</dbReference>
<keyword evidence="4" id="KW-1185">Reference proteome</keyword>
<protein>
    <submittedName>
        <fullName evidence="3">TolC family protein</fullName>
    </submittedName>
</protein>
<comment type="similarity">
    <text evidence="1 2">Belongs to the outer membrane factor (OMF) (TC 1.B.17) family.</text>
</comment>
<sequence length="490" mass="54250">MATIRMKSTSIYTGILVSFLGLTGCSSLPQSTSLNDEAAQGVEVSWQSFQDTDINQKPGAWWLLFHDPTLSSLIDQAEQGNYDLSLAVAHWHESRAALGLVQSTRNIQWSVDAGLSRSAFSQDNPLVKLGGSTSSIDSWTLSNGASWEADFWGYLSYKEKASIEQLKASSLEIALAKLSLNADLARTYWQLRGVQSEIAYLKDRIQIATSNYELVQSRERNGVSSSFQTLSAKAKLSDVRSEMPSLRHQEQLMKSSISMLLGLEPHALDAQLLAQTDLPSIPTVLPIGVPSELLKNRPDILISESHLREKVALVNAAHADFYPRVRLSASLGFLSNDLSDLGSWDSREYSFGPSFHLPIFEGGRLKQMLFLTEANQKEAAINYRKTVLSAWHEVENSLHAWQSEKTRLEILENSAQQRRKALAAATRSFEQGVADRSDVLAAQRELVFATQSIARSKVNEALAIVGLYRALGGNWKSEFLPKTNDDSVVM</sequence>
<evidence type="ECO:0000256" key="2">
    <source>
        <dbReference type="RuleBase" id="RU362097"/>
    </source>
</evidence>
<comment type="subcellular location">
    <subcellularLocation>
        <location evidence="2">Cell outer membrane</location>
        <topology evidence="2">Lipid-anchor</topology>
    </subcellularLocation>
</comment>
<dbReference type="Gene3D" id="1.20.1600.10">
    <property type="entry name" value="Outer membrane efflux proteins (OEP)"/>
    <property type="match status" value="1"/>
</dbReference>
<proteinExistence type="inferred from homology"/>
<reference evidence="3 4" key="1">
    <citation type="submission" date="2020-12" db="EMBL/GenBank/DDBJ databases">
        <title>Comparative genome analysis of fungal antagonists Marinomonas ostreistagni 398 and M. spartinae 468.</title>
        <authorList>
            <person name="Fields J.L."/>
            <person name="Mavrodi O.V."/>
            <person name="Biber P.D."/>
            <person name="Indest K.J."/>
            <person name="Mavrodi D.V."/>
        </authorList>
    </citation>
    <scope>NUCLEOTIDE SEQUENCE [LARGE SCALE GENOMIC DNA]</scope>
    <source>
        <strain evidence="3 4">USM7</strain>
    </source>
</reference>
<keyword evidence="2" id="KW-0472">Membrane</keyword>
<dbReference type="PANTHER" id="PTHR30203:SF25">
    <property type="entry name" value="OUTER MEMBRANE PROTEIN-RELATED"/>
    <property type="match status" value="1"/>
</dbReference>
<dbReference type="InterPro" id="IPR003423">
    <property type="entry name" value="OMP_efflux"/>
</dbReference>
<name>A0ABS0Z7S9_9GAMM</name>
<dbReference type="SUPFAM" id="SSF56954">
    <property type="entry name" value="Outer membrane efflux proteins (OEP)"/>
    <property type="match status" value="1"/>
</dbReference>